<proteinExistence type="predicted"/>
<evidence type="ECO:0000259" key="1">
    <source>
        <dbReference type="Pfam" id="PF08670"/>
    </source>
</evidence>
<accession>A0A7S3PXA2</accession>
<dbReference type="EMBL" id="HBIO01004798">
    <property type="protein sequence ID" value="CAE0458474.1"/>
    <property type="molecule type" value="Transcribed_RNA"/>
</dbReference>
<evidence type="ECO:0000313" key="2">
    <source>
        <dbReference type="EMBL" id="CAE0458474.1"/>
    </source>
</evidence>
<dbReference type="AlphaFoldDB" id="A0A7S3PXA2"/>
<protein>
    <recommendedName>
        <fullName evidence="1">MEKHLA domain-containing protein</fullName>
    </recommendedName>
</protein>
<dbReference type="InterPro" id="IPR013978">
    <property type="entry name" value="MEKHLA"/>
</dbReference>
<sequence>MQIYPLHSKFKLLLYIEVVLFFHLHARLCCAFTSVLVDLTSREAITKRTVLGSSPSLSDDFLDTPFLLQSLNGGPKITGTERDIATHVELVDTSLRDLTGIGVSERMGLDLESPELYESICTNTRYVLITHGTEADPIYNFGNNAALAAFFRLWESLVAMPSAQSVVLRPIDEEMRIILMKKVTDDGFVEGASGIRVRDDGAYIKLVDAIVWNCHDKSGAKIGQAAFFDRNKCPIIDTLDQA</sequence>
<name>A0A7S3PXA2_9STRA</name>
<dbReference type="Pfam" id="PF08670">
    <property type="entry name" value="MEKHLA"/>
    <property type="match status" value="1"/>
</dbReference>
<organism evidence="2">
    <name type="scientific">Chaetoceros debilis</name>
    <dbReference type="NCBI Taxonomy" id="122233"/>
    <lineage>
        <taxon>Eukaryota</taxon>
        <taxon>Sar</taxon>
        <taxon>Stramenopiles</taxon>
        <taxon>Ochrophyta</taxon>
        <taxon>Bacillariophyta</taxon>
        <taxon>Coscinodiscophyceae</taxon>
        <taxon>Chaetocerotophycidae</taxon>
        <taxon>Chaetocerotales</taxon>
        <taxon>Chaetocerotaceae</taxon>
        <taxon>Chaetoceros</taxon>
    </lineage>
</organism>
<reference evidence="2" key="1">
    <citation type="submission" date="2021-01" db="EMBL/GenBank/DDBJ databases">
        <authorList>
            <person name="Corre E."/>
            <person name="Pelletier E."/>
            <person name="Niang G."/>
            <person name="Scheremetjew M."/>
            <person name="Finn R."/>
            <person name="Kale V."/>
            <person name="Holt S."/>
            <person name="Cochrane G."/>
            <person name="Meng A."/>
            <person name="Brown T."/>
            <person name="Cohen L."/>
        </authorList>
    </citation>
    <scope>NUCLEOTIDE SEQUENCE</scope>
    <source>
        <strain evidence="2">MM31A-1</strain>
    </source>
</reference>
<gene>
    <name evidence="2" type="ORF">CDEB00056_LOCUS3315</name>
</gene>
<feature type="domain" description="MEKHLA" evidence="1">
    <location>
        <begin position="87"/>
        <end position="230"/>
    </location>
</feature>